<feature type="domain" description="ACT" evidence="1">
    <location>
        <begin position="5"/>
        <end position="82"/>
    </location>
</feature>
<sequence>MSVKQFRLETANVSGKLSNLSDTLGKHGVNIRAISVGQESAEVSSICIVVDDPKKAKNALTAEKFEYQEIGVLAVEMPDHPGGMNAVLKPLRDAKINVITMYPYIGRASNPIMILEVDNITVATNVLKRNWVKLWDKEIYRL</sequence>
<dbReference type="PANTHER" id="PTHR40099">
    <property type="entry name" value="ACETOLACTATE SYNTHASE, SMALL SUBUNIT"/>
    <property type="match status" value="1"/>
</dbReference>
<evidence type="ECO:0000259" key="1">
    <source>
        <dbReference type="PROSITE" id="PS51671"/>
    </source>
</evidence>
<dbReference type="EMBL" id="CAADRM010000084">
    <property type="protein sequence ID" value="VFU13865.1"/>
    <property type="molecule type" value="Genomic_DNA"/>
</dbReference>
<dbReference type="PROSITE" id="PS51671">
    <property type="entry name" value="ACT"/>
    <property type="match status" value="1"/>
</dbReference>
<reference evidence="2" key="1">
    <citation type="submission" date="2019-03" db="EMBL/GenBank/DDBJ databases">
        <authorList>
            <person name="Hao L."/>
        </authorList>
    </citation>
    <scope>NUCLEOTIDE SEQUENCE</scope>
</reference>
<evidence type="ECO:0000313" key="2">
    <source>
        <dbReference type="EMBL" id="VFU13865.1"/>
    </source>
</evidence>
<dbReference type="AlphaFoldDB" id="A0A485LZF3"/>
<protein>
    <submittedName>
        <fullName evidence="2">ACT domain protein</fullName>
    </submittedName>
</protein>
<dbReference type="InterPro" id="IPR045739">
    <property type="entry name" value="ACT_dom_pair"/>
</dbReference>
<dbReference type="Pfam" id="PF19571">
    <property type="entry name" value="ACT_8"/>
    <property type="match status" value="1"/>
</dbReference>
<accession>A0A485LZF3</accession>
<dbReference type="PANTHER" id="PTHR40099:SF1">
    <property type="entry name" value="ACETOLACTATE SYNTHASE, SMALL SUBUNIT"/>
    <property type="match status" value="1"/>
</dbReference>
<gene>
    <name evidence="2" type="ORF">SCFA_220082</name>
</gene>
<name>A0A485LZF3_9ZZZZ</name>
<dbReference type="InterPro" id="IPR002912">
    <property type="entry name" value="ACT_dom"/>
</dbReference>
<dbReference type="SUPFAM" id="SSF55021">
    <property type="entry name" value="ACT-like"/>
    <property type="match status" value="2"/>
</dbReference>
<organism evidence="2">
    <name type="scientific">anaerobic digester metagenome</name>
    <dbReference type="NCBI Taxonomy" id="1263854"/>
    <lineage>
        <taxon>unclassified sequences</taxon>
        <taxon>metagenomes</taxon>
        <taxon>ecological metagenomes</taxon>
    </lineage>
</organism>
<dbReference type="InterPro" id="IPR045865">
    <property type="entry name" value="ACT-like_dom_sf"/>
</dbReference>
<proteinExistence type="predicted"/>
<dbReference type="Gene3D" id="3.30.2130.10">
    <property type="entry name" value="VC0802-like"/>
    <property type="match status" value="1"/>
</dbReference>